<dbReference type="AlphaFoldDB" id="A0A3Q9HS34"/>
<name>A0A3Q9HS34_9FIRM</name>
<protein>
    <recommendedName>
        <fullName evidence="1">Integrase catalytic domain-containing protein</fullName>
    </recommendedName>
</protein>
<evidence type="ECO:0000313" key="3">
    <source>
        <dbReference type="Proteomes" id="UP000267250"/>
    </source>
</evidence>
<accession>A0A3Q9HS34</accession>
<dbReference type="InterPro" id="IPR052183">
    <property type="entry name" value="IS_Transposase"/>
</dbReference>
<dbReference type="PANTHER" id="PTHR35528">
    <property type="entry name" value="BLL1675 PROTEIN"/>
    <property type="match status" value="1"/>
</dbReference>
<sequence>MDFYIGLGLSLQQTVQAIKLTWQVSLSKEIIQKWTVSLAAKLAPLIPKLPLPLSGIVAIDETYIRVKGKWHYLFTAIDGKHGFVITQHLSKHRDAKAALTILQRIIKQYDGKKFTLITDKAPIYEVAVHAAEEIITLQHI</sequence>
<dbReference type="Gene3D" id="3.30.420.10">
    <property type="entry name" value="Ribonuclease H-like superfamily/Ribonuclease H"/>
    <property type="match status" value="1"/>
</dbReference>
<dbReference type="InterPro" id="IPR032874">
    <property type="entry name" value="DDE_dom"/>
</dbReference>
<gene>
    <name evidence="2" type="ORF">BBF96_07375</name>
</gene>
<evidence type="ECO:0000313" key="2">
    <source>
        <dbReference type="EMBL" id="AZR73219.1"/>
    </source>
</evidence>
<dbReference type="InterPro" id="IPR012337">
    <property type="entry name" value="RNaseH-like_sf"/>
</dbReference>
<keyword evidence="3" id="KW-1185">Reference proteome</keyword>
<organism evidence="2 3">
    <name type="scientific">Anoxybacter fermentans</name>
    <dbReference type="NCBI Taxonomy" id="1323375"/>
    <lineage>
        <taxon>Bacteria</taxon>
        <taxon>Bacillati</taxon>
        <taxon>Bacillota</taxon>
        <taxon>Clostridia</taxon>
        <taxon>Halanaerobiales</taxon>
        <taxon>Anoxybacter</taxon>
    </lineage>
</organism>
<feature type="domain" description="Integrase catalytic" evidence="1">
    <location>
        <begin position="46"/>
        <end position="140"/>
    </location>
</feature>
<dbReference type="SUPFAM" id="SSF53098">
    <property type="entry name" value="Ribonuclease H-like"/>
    <property type="match status" value="1"/>
</dbReference>
<dbReference type="Proteomes" id="UP000267250">
    <property type="component" value="Chromosome"/>
</dbReference>
<dbReference type="KEGG" id="aft:BBF96_07375"/>
<dbReference type="Pfam" id="PF13610">
    <property type="entry name" value="DDE_Tnp_IS240"/>
    <property type="match status" value="1"/>
</dbReference>
<dbReference type="EMBL" id="CP016379">
    <property type="protein sequence ID" value="AZR73219.1"/>
    <property type="molecule type" value="Genomic_DNA"/>
</dbReference>
<dbReference type="InterPro" id="IPR001584">
    <property type="entry name" value="Integrase_cat-core"/>
</dbReference>
<proteinExistence type="predicted"/>
<dbReference type="InterPro" id="IPR036397">
    <property type="entry name" value="RNaseH_sf"/>
</dbReference>
<evidence type="ECO:0000259" key="1">
    <source>
        <dbReference type="PROSITE" id="PS50994"/>
    </source>
</evidence>
<dbReference type="GO" id="GO:0003676">
    <property type="term" value="F:nucleic acid binding"/>
    <property type="evidence" value="ECO:0007669"/>
    <property type="project" value="InterPro"/>
</dbReference>
<dbReference type="RefSeq" id="WP_205665742.1">
    <property type="nucleotide sequence ID" value="NZ_CP016379.1"/>
</dbReference>
<dbReference type="PANTHER" id="PTHR35528:SF3">
    <property type="entry name" value="BLL1675 PROTEIN"/>
    <property type="match status" value="1"/>
</dbReference>
<dbReference type="PROSITE" id="PS50994">
    <property type="entry name" value="INTEGRASE"/>
    <property type="match status" value="1"/>
</dbReference>
<dbReference type="GO" id="GO:0015074">
    <property type="term" value="P:DNA integration"/>
    <property type="evidence" value="ECO:0007669"/>
    <property type="project" value="InterPro"/>
</dbReference>
<reference evidence="2 3" key="1">
    <citation type="submission" date="2016-07" db="EMBL/GenBank/DDBJ databases">
        <title>Genome and transcriptome analysis of iron-reducing fermentative bacteria Anoxybacter fermentans.</title>
        <authorList>
            <person name="Zeng X."/>
            <person name="Shao Z."/>
        </authorList>
    </citation>
    <scope>NUCLEOTIDE SEQUENCE [LARGE SCALE GENOMIC DNA]</scope>
    <source>
        <strain evidence="2 3">DY22613</strain>
    </source>
</reference>